<reference evidence="2 3" key="1">
    <citation type="journal article" date="2017" name="ISME J.">
        <title>Energy and carbon metabolisms in a deep terrestrial subsurface fluid microbial community.</title>
        <authorList>
            <person name="Momper L."/>
            <person name="Jungbluth S.P."/>
            <person name="Lee M.D."/>
            <person name="Amend J.P."/>
        </authorList>
    </citation>
    <scope>NUCLEOTIDE SEQUENCE [LARGE SCALE GENOMIC DNA]</scope>
    <source>
        <strain evidence="2">SURF_26</strain>
    </source>
</reference>
<organism evidence="2 3">
    <name type="scientific">Candidatus Auribacter fodinae</name>
    <dbReference type="NCBI Taxonomy" id="2093366"/>
    <lineage>
        <taxon>Bacteria</taxon>
        <taxon>Pseudomonadati</taxon>
        <taxon>Candidatus Auribacterota</taxon>
        <taxon>Candidatus Auribacteria</taxon>
        <taxon>Candidatus Auribacterales</taxon>
        <taxon>Candidatus Auribacteraceae</taxon>
        <taxon>Candidatus Auribacter</taxon>
    </lineage>
</organism>
<dbReference type="EMBL" id="QZJZ01000012">
    <property type="protein sequence ID" value="RJP61503.1"/>
    <property type="molecule type" value="Genomic_DNA"/>
</dbReference>
<dbReference type="SMART" id="SM00901">
    <property type="entry name" value="FRG"/>
    <property type="match status" value="1"/>
</dbReference>
<accession>A0A3A4R9J3</accession>
<feature type="domain" description="FRG" evidence="1">
    <location>
        <begin position="35"/>
        <end position="157"/>
    </location>
</feature>
<evidence type="ECO:0000313" key="2">
    <source>
        <dbReference type="EMBL" id="RJP61503.1"/>
    </source>
</evidence>
<gene>
    <name evidence="2" type="ORF">C4541_01855</name>
</gene>
<evidence type="ECO:0000313" key="3">
    <source>
        <dbReference type="Proteomes" id="UP000266426"/>
    </source>
</evidence>
<evidence type="ECO:0000259" key="1">
    <source>
        <dbReference type="SMART" id="SM00901"/>
    </source>
</evidence>
<dbReference type="InterPro" id="IPR014966">
    <property type="entry name" value="FRG-dom"/>
</dbReference>
<name>A0A3A4R9J3_9BACT</name>
<proteinExistence type="predicted"/>
<dbReference type="AlphaFoldDB" id="A0A3A4R9J3"/>
<dbReference type="Proteomes" id="UP000266426">
    <property type="component" value="Unassembled WGS sequence"/>
</dbReference>
<sequence length="269" mass="31772">METIELNTWEEFLELIKKRRSNFRFIRNVCEDNQLVPVGLYRGQANAEWTLQTTLERYLNRNIPINKYLNRIEKVSNLITTCRDKKWDVSDLNDNKDLNEKIRTLEFMAYLRQNGFPSPLLDWTRSPYIATFFAVKDCLLQKKNKNDKNKESRFAIYLYPHALNQMIYPYVRKLGHSIATDRKHYLQQCEYTFCLDKSDTEIVFANHESTLQNQLVGNNCTKYTIPDSDALKILEILDEMNINDYSLFESESALMSTLAQRHLADLRAD</sequence>
<comment type="caution">
    <text evidence="2">The sequence shown here is derived from an EMBL/GenBank/DDBJ whole genome shotgun (WGS) entry which is preliminary data.</text>
</comment>
<protein>
    <submittedName>
        <fullName evidence="2">FRG domain-containing protein</fullName>
    </submittedName>
</protein>
<dbReference type="Pfam" id="PF08867">
    <property type="entry name" value="FRG"/>
    <property type="match status" value="1"/>
</dbReference>